<keyword evidence="4 7" id="KW-0665">Pyrimidine biosynthesis</keyword>
<dbReference type="Proteomes" id="UP000050320">
    <property type="component" value="Unassembled WGS sequence"/>
</dbReference>
<dbReference type="PANTHER" id="PTHR45753">
    <property type="entry name" value="ORNITHINE CARBAMOYLTRANSFERASE, MITOCHONDRIAL"/>
    <property type="match status" value="1"/>
</dbReference>
<evidence type="ECO:0000313" key="12">
    <source>
        <dbReference type="Proteomes" id="UP000050320"/>
    </source>
</evidence>
<feature type="domain" description="Aspartate/ornithine carbamoyltransferase Asp/Orn-binding" evidence="8">
    <location>
        <begin position="154"/>
        <end position="300"/>
    </location>
</feature>
<keyword evidence="3 7" id="KW-0808">Transferase</keyword>
<feature type="binding site" evidence="7">
    <location>
        <position position="266"/>
    </location>
    <ligand>
        <name>carbamoyl phosphate</name>
        <dbReference type="ChEBI" id="CHEBI:58228"/>
    </ligand>
</feature>
<keyword evidence="12" id="KW-1185">Reference proteome</keyword>
<dbReference type="FunFam" id="3.40.50.1370:FF:000002">
    <property type="entry name" value="Aspartate carbamoyltransferase 2"/>
    <property type="match status" value="1"/>
</dbReference>
<feature type="binding site" evidence="7">
    <location>
        <position position="134"/>
    </location>
    <ligand>
        <name>carbamoyl phosphate</name>
        <dbReference type="ChEBI" id="CHEBI:58228"/>
    </ligand>
</feature>
<comment type="pathway">
    <text evidence="1 7">Pyrimidine metabolism; UMP biosynthesis via de novo pathway; (S)-dihydroorotate from bicarbonate: step 2/3.</text>
</comment>
<feature type="domain" description="Aspartate/ornithine carbamoyltransferase carbamoyl-P binding" evidence="9">
    <location>
        <begin position="5"/>
        <end position="146"/>
    </location>
</feature>
<dbReference type="GeneID" id="84222547"/>
<evidence type="ECO:0000313" key="13">
    <source>
        <dbReference type="Proteomes" id="UP000050515"/>
    </source>
</evidence>
<dbReference type="SUPFAM" id="SSF53671">
    <property type="entry name" value="Aspartate/ornithine carbamoyltransferase"/>
    <property type="match status" value="1"/>
</dbReference>
<dbReference type="InterPro" id="IPR002082">
    <property type="entry name" value="Asp_carbamoyltransf"/>
</dbReference>
<dbReference type="Gene3D" id="3.40.50.1370">
    <property type="entry name" value="Aspartate/ornithine carbamoyltransferase"/>
    <property type="match status" value="2"/>
</dbReference>
<reference evidence="11 12" key="2">
    <citation type="submission" date="2015-09" db="EMBL/GenBank/DDBJ databases">
        <title>Heavy metals and arsenic resistance mechanisms in polyextremophilic archaea of the family Ferroplasmaceae.</title>
        <authorList>
            <person name="Bulaev A.G."/>
            <person name="Kanygina A.V."/>
        </authorList>
    </citation>
    <scope>NUCLEOTIDE SEQUENCE [LARGE SCALE GENOMIC DNA]</scope>
    <source>
        <strain evidence="11 12">VT</strain>
    </source>
</reference>
<dbReference type="InterPro" id="IPR036901">
    <property type="entry name" value="Asp/Orn_carbamoylTrfase_sf"/>
</dbReference>
<feature type="binding site" evidence="7">
    <location>
        <position position="167"/>
    </location>
    <ligand>
        <name>L-aspartate</name>
        <dbReference type="ChEBI" id="CHEBI:29991"/>
    </ligand>
</feature>
<reference evidence="10 13" key="1">
    <citation type="submission" date="2015-09" db="EMBL/GenBank/DDBJ databases">
        <title>Draft genome sequence of Acidiplasma aeolicum DSM 18409.</title>
        <authorList>
            <person name="Hemp J."/>
        </authorList>
    </citation>
    <scope>NUCLEOTIDE SEQUENCE [LARGE SCALE GENOMIC DNA]</scope>
    <source>
        <strain evidence="10 13">V</strain>
    </source>
</reference>
<gene>
    <name evidence="7" type="primary">pyrB</name>
    <name evidence="11" type="ORF">AOG54_02450</name>
    <name evidence="10" type="ORF">SE19_02095</name>
</gene>
<dbReference type="Pfam" id="PF02729">
    <property type="entry name" value="OTCace_N"/>
    <property type="match status" value="1"/>
</dbReference>
<evidence type="ECO:0000313" key="10">
    <source>
        <dbReference type="EMBL" id="KPV47200.1"/>
    </source>
</evidence>
<dbReference type="Pfam" id="PF00185">
    <property type="entry name" value="OTCace"/>
    <property type="match status" value="1"/>
</dbReference>
<dbReference type="OrthoDB" id="7792at2157"/>
<dbReference type="PRINTS" id="PR00101">
    <property type="entry name" value="ATCASE"/>
</dbReference>
<proteinExistence type="inferred from homology"/>
<dbReference type="EMBL" id="LJCQ01000118">
    <property type="protein sequence ID" value="KPV47200.1"/>
    <property type="molecule type" value="Genomic_DNA"/>
</dbReference>
<dbReference type="PROSITE" id="PS00097">
    <property type="entry name" value="CARBAMOYLTRANSFERASE"/>
    <property type="match status" value="1"/>
</dbReference>
<dbReference type="PANTHER" id="PTHR45753:SF6">
    <property type="entry name" value="ASPARTATE CARBAMOYLTRANSFERASE"/>
    <property type="match status" value="1"/>
</dbReference>
<evidence type="ECO:0000256" key="1">
    <source>
        <dbReference type="ARBA" id="ARBA00004852"/>
    </source>
</evidence>
<dbReference type="RefSeq" id="WP_048101460.1">
    <property type="nucleotide sequence ID" value="NZ_JBBYJF010000016.1"/>
</dbReference>
<comment type="subunit">
    <text evidence="7">Heterooligomer of catalytic and regulatory chains.</text>
</comment>
<dbReference type="AlphaFoldDB" id="A0A0P9ET57"/>
<organism evidence="10 13">
    <name type="scientific">Acidiplasma aeolicum</name>
    <dbReference type="NCBI Taxonomy" id="507754"/>
    <lineage>
        <taxon>Archaea</taxon>
        <taxon>Methanobacteriati</taxon>
        <taxon>Thermoplasmatota</taxon>
        <taxon>Thermoplasmata</taxon>
        <taxon>Thermoplasmatales</taxon>
        <taxon>Ferroplasmaceae</taxon>
        <taxon>Acidiplasma</taxon>
    </lineage>
</organism>
<dbReference type="InterPro" id="IPR006131">
    <property type="entry name" value="Asp_carbamoyltransf_Asp/Orn-bd"/>
</dbReference>
<dbReference type="InterPro" id="IPR006130">
    <property type="entry name" value="Asp/Orn_carbamoylTrfase"/>
</dbReference>
<evidence type="ECO:0000256" key="3">
    <source>
        <dbReference type="ARBA" id="ARBA00022679"/>
    </source>
</evidence>
<comment type="function">
    <text evidence="5 7">Catalyzes the condensation of carbamoyl phosphate and aspartate to form carbamoyl aspartate and inorganic phosphate, the committed step in the de novo pyrimidine nucleotide biosynthesis pathway.</text>
</comment>
<dbReference type="GO" id="GO:0044205">
    <property type="term" value="P:'de novo' UMP biosynthetic process"/>
    <property type="evidence" value="ECO:0007669"/>
    <property type="project" value="UniProtKB-UniRule"/>
</dbReference>
<dbReference type="GO" id="GO:0006520">
    <property type="term" value="P:amino acid metabolic process"/>
    <property type="evidence" value="ECO:0007669"/>
    <property type="project" value="InterPro"/>
</dbReference>
<feature type="binding site" evidence="7">
    <location>
        <position position="267"/>
    </location>
    <ligand>
        <name>carbamoyl phosphate</name>
        <dbReference type="ChEBI" id="CHEBI:58228"/>
    </ligand>
</feature>
<feature type="binding site" evidence="7">
    <location>
        <position position="227"/>
    </location>
    <ligand>
        <name>L-aspartate</name>
        <dbReference type="ChEBI" id="CHEBI:29991"/>
    </ligand>
</feature>
<dbReference type="PRINTS" id="PR00100">
    <property type="entry name" value="AOTCASE"/>
</dbReference>
<dbReference type="GO" id="GO:0016597">
    <property type="term" value="F:amino acid binding"/>
    <property type="evidence" value="ECO:0007669"/>
    <property type="project" value="InterPro"/>
</dbReference>
<accession>A0A0P9ET57</accession>
<evidence type="ECO:0000256" key="5">
    <source>
        <dbReference type="ARBA" id="ARBA00043884"/>
    </source>
</evidence>
<dbReference type="EMBL" id="LKBG01000056">
    <property type="protein sequence ID" value="KQB35994.1"/>
    <property type="molecule type" value="Genomic_DNA"/>
</dbReference>
<dbReference type="GO" id="GO:0004070">
    <property type="term" value="F:aspartate carbamoyltransferase activity"/>
    <property type="evidence" value="ECO:0007669"/>
    <property type="project" value="UniProtKB-UniRule"/>
</dbReference>
<dbReference type="HAMAP" id="MF_00001">
    <property type="entry name" value="Asp_carb_tr"/>
    <property type="match status" value="1"/>
</dbReference>
<dbReference type="InterPro" id="IPR006132">
    <property type="entry name" value="Asp/Orn_carbamoyltranf_P-bd"/>
</dbReference>
<protein>
    <recommendedName>
        <fullName evidence="7">Aspartate carbamoyltransferase</fullName>
        <ecNumber evidence="7">2.1.3.2</ecNumber>
    </recommendedName>
    <alternativeName>
        <fullName evidence="7">Aspartate transcarbamylase</fullName>
        <shortName evidence="7">ATCase</shortName>
    </alternativeName>
</protein>
<dbReference type="NCBIfam" id="NF002032">
    <property type="entry name" value="PRK00856.1"/>
    <property type="match status" value="1"/>
</dbReference>
<dbReference type="NCBIfam" id="TIGR00670">
    <property type="entry name" value="asp_carb_tr"/>
    <property type="match status" value="1"/>
</dbReference>
<feature type="binding site" evidence="7">
    <location>
        <position position="57"/>
    </location>
    <ligand>
        <name>carbamoyl phosphate</name>
        <dbReference type="ChEBI" id="CHEBI:58228"/>
    </ligand>
</feature>
<evidence type="ECO:0000259" key="9">
    <source>
        <dbReference type="Pfam" id="PF02729"/>
    </source>
</evidence>
<dbReference type="FunFam" id="3.40.50.1370:FF:000001">
    <property type="entry name" value="Aspartate carbamoyltransferase"/>
    <property type="match status" value="1"/>
</dbReference>
<evidence type="ECO:0000256" key="7">
    <source>
        <dbReference type="HAMAP-Rule" id="MF_00001"/>
    </source>
</evidence>
<comment type="catalytic activity">
    <reaction evidence="6 7">
        <text>carbamoyl phosphate + L-aspartate = N-carbamoyl-L-aspartate + phosphate + H(+)</text>
        <dbReference type="Rhea" id="RHEA:20013"/>
        <dbReference type="ChEBI" id="CHEBI:15378"/>
        <dbReference type="ChEBI" id="CHEBI:29991"/>
        <dbReference type="ChEBI" id="CHEBI:32814"/>
        <dbReference type="ChEBI" id="CHEBI:43474"/>
        <dbReference type="ChEBI" id="CHEBI:58228"/>
        <dbReference type="EC" id="2.1.3.2"/>
    </reaction>
</comment>
<feature type="binding site" evidence="7">
    <location>
        <position position="106"/>
    </location>
    <ligand>
        <name>carbamoyl phosphate</name>
        <dbReference type="ChEBI" id="CHEBI:58228"/>
    </ligand>
</feature>
<feature type="binding site" evidence="7">
    <location>
        <position position="56"/>
    </location>
    <ligand>
        <name>carbamoyl phosphate</name>
        <dbReference type="ChEBI" id="CHEBI:58228"/>
    </ligand>
</feature>
<feature type="binding site" evidence="7">
    <location>
        <position position="85"/>
    </location>
    <ligand>
        <name>L-aspartate</name>
        <dbReference type="ChEBI" id="CHEBI:29991"/>
    </ligand>
</feature>
<dbReference type="GO" id="GO:0006207">
    <property type="term" value="P:'de novo' pyrimidine nucleobase biosynthetic process"/>
    <property type="evidence" value="ECO:0007669"/>
    <property type="project" value="InterPro"/>
</dbReference>
<comment type="caution">
    <text evidence="10">The sequence shown here is derived from an EMBL/GenBank/DDBJ whole genome shotgun (WGS) entry which is preliminary data.</text>
</comment>
<dbReference type="PATRIC" id="fig|507754.4.peg.1684"/>
<evidence type="ECO:0000313" key="11">
    <source>
        <dbReference type="EMBL" id="KQB35994.1"/>
    </source>
</evidence>
<evidence type="ECO:0000256" key="4">
    <source>
        <dbReference type="ARBA" id="ARBA00022975"/>
    </source>
</evidence>
<evidence type="ECO:0000256" key="2">
    <source>
        <dbReference type="ARBA" id="ARBA00008896"/>
    </source>
</evidence>
<dbReference type="EC" id="2.1.3.2" evidence="7"/>
<comment type="similarity">
    <text evidence="2 7">Belongs to the aspartate/ornithine carbamoyltransferase superfamily. ATCase family.</text>
</comment>
<evidence type="ECO:0000259" key="8">
    <source>
        <dbReference type="Pfam" id="PF00185"/>
    </source>
</evidence>
<dbReference type="Proteomes" id="UP000050515">
    <property type="component" value="Unassembled WGS sequence"/>
</dbReference>
<feature type="binding site" evidence="7">
    <location>
        <position position="137"/>
    </location>
    <ligand>
        <name>carbamoyl phosphate</name>
        <dbReference type="ChEBI" id="CHEBI:58228"/>
    </ligand>
</feature>
<dbReference type="UniPathway" id="UPA00070">
    <property type="reaction ID" value="UER00116"/>
</dbReference>
<evidence type="ECO:0000256" key="6">
    <source>
        <dbReference type="ARBA" id="ARBA00048859"/>
    </source>
</evidence>
<sequence length="305" mass="33992">MLKNKSLISIADLEDDDINAIFEKADYISGHMDEVLRTSPMKSKILATLFYEPSTRTRLSFEASMERLGGSVISMADSKTSSFAKGETLADTIRIVESYSDIIVIRHPLEGASLLASKFSSKPIINAGDGSGEHPTQTLIDLYTIRNETGGIDDREITIVGDLKYGRTVHSLILALSRYNVKINLVSPPSLALPNYVYNGIKDKLNIETYNNLDDVISGTDVLYVTRIQKERFVDKNEYYKLIGSYKITLNEVNKMKNGSIIMHPLPRVDEIDPAVDYTKNAKYFRQAANGIPVRMSLISIILGD</sequence>
<name>A0A0P9ET57_9ARCH</name>